<dbReference type="AlphaFoldDB" id="A0A1G2KDQ5"/>
<evidence type="ECO:0000313" key="2">
    <source>
        <dbReference type="Proteomes" id="UP000178574"/>
    </source>
</evidence>
<accession>A0A1G2KDQ5</accession>
<dbReference type="EMBL" id="MHQD01000010">
    <property type="protein sequence ID" value="OGZ96518.1"/>
    <property type="molecule type" value="Genomic_DNA"/>
</dbReference>
<evidence type="ECO:0000313" key="1">
    <source>
        <dbReference type="EMBL" id="OGZ96518.1"/>
    </source>
</evidence>
<gene>
    <name evidence="1" type="ORF">A2847_02515</name>
</gene>
<dbReference type="InterPro" id="IPR011009">
    <property type="entry name" value="Kinase-like_dom_sf"/>
</dbReference>
<dbReference type="Proteomes" id="UP000178574">
    <property type="component" value="Unassembled WGS sequence"/>
</dbReference>
<comment type="caution">
    <text evidence="1">The sequence shown here is derived from an EMBL/GenBank/DDBJ whole genome shotgun (WGS) entry which is preliminary data.</text>
</comment>
<evidence type="ECO:0008006" key="3">
    <source>
        <dbReference type="Google" id="ProtNLM"/>
    </source>
</evidence>
<proteinExistence type="predicted"/>
<dbReference type="SUPFAM" id="SSF56112">
    <property type="entry name" value="Protein kinase-like (PK-like)"/>
    <property type="match status" value="1"/>
</dbReference>
<name>A0A1G2KDQ5_9BACT</name>
<protein>
    <recommendedName>
        <fullName evidence="3">Aminoglycoside phosphotransferase domain-containing protein</fullName>
    </recommendedName>
</protein>
<organism evidence="1 2">
    <name type="scientific">Candidatus Sungbacteria bacterium RIFCSPHIGHO2_01_FULL_50_25</name>
    <dbReference type="NCBI Taxonomy" id="1802265"/>
    <lineage>
        <taxon>Bacteria</taxon>
        <taxon>Candidatus Sungiibacteriota</taxon>
    </lineage>
</organism>
<reference evidence="1 2" key="1">
    <citation type="journal article" date="2016" name="Nat. Commun.">
        <title>Thousands of microbial genomes shed light on interconnected biogeochemical processes in an aquifer system.</title>
        <authorList>
            <person name="Anantharaman K."/>
            <person name="Brown C.T."/>
            <person name="Hug L.A."/>
            <person name="Sharon I."/>
            <person name="Castelle C.J."/>
            <person name="Probst A.J."/>
            <person name="Thomas B.C."/>
            <person name="Singh A."/>
            <person name="Wilkins M.J."/>
            <person name="Karaoz U."/>
            <person name="Brodie E.L."/>
            <person name="Williams K.H."/>
            <person name="Hubbard S.S."/>
            <person name="Banfield J.F."/>
        </authorList>
    </citation>
    <scope>NUCLEOTIDE SEQUENCE [LARGE SCALE GENOMIC DNA]</scope>
</reference>
<sequence length="287" mass="33715">MPISEQSIKLQGKEFILVTTQRTEKISVYKGYNEFLRIGDRENIENNLHQHKQMLGYGLPISEIKEEGTIDNKAYYIESSLGEKHFGQLFSEDMKKAGRISNEHFAQFIEISRKFGESQLNTKIDRISLNSFPLGIHLDVVKFELEEYGDKIQEVFDRATEKIEVFPAVMTHGDFNPHNLYPKGAIDLESAFMGFAGYDLITNIVHIGYFPDSTDYEFYKGYNFADEQKTQYLLEMDDLYIKNGLPRISEYLKEFEFFRAIWSVANMSRWPKLQQFRYDLFKRNYLT</sequence>